<dbReference type="GO" id="GO:0051213">
    <property type="term" value="F:dioxygenase activity"/>
    <property type="evidence" value="ECO:0007669"/>
    <property type="project" value="UniProtKB-KW"/>
</dbReference>
<keyword evidence="3" id="KW-0479">Metal-binding</keyword>
<accession>A0A0C5J8D1</accession>
<dbReference type="PANTHER" id="PTHR43756:SF1">
    <property type="entry name" value="3-PHENYLPROPIONATE_CINNAMIC ACID DIOXYGENASE SUBUNIT ALPHA"/>
    <property type="match status" value="1"/>
</dbReference>
<dbReference type="GO" id="GO:0051537">
    <property type="term" value="F:2 iron, 2 sulfur cluster binding"/>
    <property type="evidence" value="ECO:0007669"/>
    <property type="project" value="UniProtKB-KW"/>
</dbReference>
<dbReference type="InterPro" id="IPR001663">
    <property type="entry name" value="Rng_hydr_dOase-A"/>
</dbReference>
<keyword evidence="9" id="KW-0520">NAD</keyword>
<evidence type="ECO:0000256" key="7">
    <source>
        <dbReference type="ARBA" id="ARBA00023004"/>
    </source>
</evidence>
<evidence type="ECO:0000313" key="11">
    <source>
        <dbReference type="EMBL" id="AJP48195.1"/>
    </source>
</evidence>
<evidence type="ECO:0000256" key="9">
    <source>
        <dbReference type="ARBA" id="ARBA00023027"/>
    </source>
</evidence>
<dbReference type="PROSITE" id="PS51296">
    <property type="entry name" value="RIESKE"/>
    <property type="match status" value="1"/>
</dbReference>
<dbReference type="HOGENOM" id="CLU_026244_4_0_4"/>
<dbReference type="PROSITE" id="PS00570">
    <property type="entry name" value="RING_HYDROXYL_ALPHA"/>
    <property type="match status" value="1"/>
</dbReference>
<keyword evidence="4" id="KW-0058">Aromatic hydrocarbons catabolism</keyword>
<name>A0A0C5J8D1_9PROT</name>
<dbReference type="InterPro" id="IPR036922">
    <property type="entry name" value="Rieske_2Fe-2S_sf"/>
</dbReference>
<organism evidence="11 12">
    <name type="scientific">Rugosibacter aromaticivorans</name>
    <dbReference type="NCBI Taxonomy" id="1565605"/>
    <lineage>
        <taxon>Bacteria</taxon>
        <taxon>Pseudomonadati</taxon>
        <taxon>Pseudomonadota</taxon>
        <taxon>Betaproteobacteria</taxon>
        <taxon>Nitrosomonadales</taxon>
        <taxon>Sterolibacteriaceae</taxon>
        <taxon>Rugosibacter</taxon>
    </lineage>
</organism>
<dbReference type="InterPro" id="IPR043266">
    <property type="entry name" value="RHO_NdoB-like_C"/>
</dbReference>
<dbReference type="SUPFAM" id="SSF55961">
    <property type="entry name" value="Bet v1-like"/>
    <property type="match status" value="1"/>
</dbReference>
<evidence type="ECO:0000256" key="4">
    <source>
        <dbReference type="ARBA" id="ARBA00022797"/>
    </source>
</evidence>
<evidence type="ECO:0000256" key="5">
    <source>
        <dbReference type="ARBA" id="ARBA00022964"/>
    </source>
</evidence>
<dbReference type="Pfam" id="PF00355">
    <property type="entry name" value="Rieske"/>
    <property type="match status" value="1"/>
</dbReference>
<dbReference type="InterPro" id="IPR017941">
    <property type="entry name" value="Rieske_2Fe-2S"/>
</dbReference>
<dbReference type="PRINTS" id="PR00090">
    <property type="entry name" value="RNGDIOXGNASE"/>
</dbReference>
<keyword evidence="12" id="KW-1185">Reference proteome</keyword>
<dbReference type="Gene3D" id="3.90.380.10">
    <property type="entry name" value="Naphthalene 1,2-dioxygenase Alpha Subunit, Chain A, domain 1"/>
    <property type="match status" value="1"/>
</dbReference>
<feature type="domain" description="Rieske" evidence="10">
    <location>
        <begin position="38"/>
        <end position="148"/>
    </location>
</feature>
<proteinExistence type="inferred from homology"/>
<dbReference type="InterPro" id="IPR015881">
    <property type="entry name" value="ARHD_Rieske_2Fe_2S"/>
</dbReference>
<dbReference type="InterPro" id="IPR015879">
    <property type="entry name" value="Ring_hydroxy_dOase_asu_C_dom"/>
</dbReference>
<dbReference type="GO" id="GO:0005506">
    <property type="term" value="F:iron ion binding"/>
    <property type="evidence" value="ECO:0007669"/>
    <property type="project" value="InterPro"/>
</dbReference>
<evidence type="ECO:0000259" key="10">
    <source>
        <dbReference type="PROSITE" id="PS51296"/>
    </source>
</evidence>
<keyword evidence="7" id="KW-0408">Iron</keyword>
<dbReference type="PANTHER" id="PTHR43756">
    <property type="entry name" value="CHOLINE MONOOXYGENASE, CHLOROPLASTIC"/>
    <property type="match status" value="1"/>
</dbReference>
<protein>
    <submittedName>
        <fullName evidence="11">Naphthalene 1,2-dioxygenase</fullName>
    </submittedName>
</protein>
<gene>
    <name evidence="11" type="ORF">PG1C_06465</name>
</gene>
<evidence type="ECO:0000313" key="12">
    <source>
        <dbReference type="Proteomes" id="UP000061603"/>
    </source>
</evidence>
<dbReference type="EMBL" id="CP010554">
    <property type="protein sequence ID" value="AJP48195.1"/>
    <property type="molecule type" value="Genomic_DNA"/>
</dbReference>
<dbReference type="CDD" id="cd08881">
    <property type="entry name" value="RHO_alpha_C_NDO-like"/>
    <property type="match status" value="1"/>
</dbReference>
<dbReference type="Gene3D" id="2.102.10.10">
    <property type="entry name" value="Rieske [2Fe-2S] iron-sulphur domain"/>
    <property type="match status" value="1"/>
</dbReference>
<dbReference type="PATRIC" id="fig|1565605.3.peg.1361"/>
<keyword evidence="8" id="KW-0411">Iron-sulfur</keyword>
<dbReference type="AlphaFoldDB" id="A0A0C5J8D1"/>
<dbReference type="Pfam" id="PF00848">
    <property type="entry name" value="Ring_hydroxyl_A"/>
    <property type="match status" value="1"/>
</dbReference>
<dbReference type="RefSeq" id="WP_202636635.1">
    <property type="nucleotide sequence ID" value="NZ_CP010554.1"/>
</dbReference>
<reference evidence="11 12" key="1">
    <citation type="journal article" date="2015" name="Genome Announc.">
        <title>Complete Genome Sequence of a Novel Bacterium within the Family Rhodocyclaceae That Degrades Polycyclic Aromatic Hydrocarbons.</title>
        <authorList>
            <person name="Singleton D.R."/>
            <person name="Dickey A.N."/>
            <person name="Scholl E.H."/>
            <person name="Wright F.A."/>
            <person name="Aitken M.D."/>
        </authorList>
    </citation>
    <scope>NUCLEOTIDE SEQUENCE [LARGE SCALE GENOMIC DNA]</scope>
    <source>
        <strain evidence="12">PG1-Ca6</strain>
    </source>
</reference>
<evidence type="ECO:0000256" key="6">
    <source>
        <dbReference type="ARBA" id="ARBA00023002"/>
    </source>
</evidence>
<sequence>MVDVNSLIDVKNGTQAKRIFWDADIYKLELEQIFGRCWLFLTHDSIIPNVGDFTVTFMGEDEVLVVRQRDGGVKAFLNYCTHRGARVVNAEAGNARGFTCTYHGWAYGLDGALESVPFEKEVYGNVLKKDTLGMKEVRVESYKGFWYGNFDHQAPSLADYLGDYRWFLDIWMDGTGGAELIGPPARSILKCNWKTPVENFVGDAYHVGWTHAASLKALGGPLSVLAGNKHLPPEGAGVQITSRHGHGVGILFNAAAALMGKEEGAMATQWYAENQPKVAKRLSEAQAKYYGSHFNASIFPNNSYLWGTNTFKVWHPRGPNQIEVFTWTIVEKNMPQALKDAVRRSMLRTFGTAGMLESDDSDNMESMTNLNRGPHIAAGVLNSQMGLGNEHEDPESSNIIGPSAIGETSYRGFYRAYREFLKAKDWDEIRANNGNWKNELLNR</sequence>
<dbReference type="STRING" id="1565605.PG1C_06465"/>
<comment type="similarity">
    <text evidence="1">Belongs to the bacterial ring-hydroxylating dioxygenase alpha subunit family.</text>
</comment>
<evidence type="ECO:0000256" key="2">
    <source>
        <dbReference type="ARBA" id="ARBA00022714"/>
    </source>
</evidence>
<keyword evidence="5 11" id="KW-0223">Dioxygenase</keyword>
<evidence type="ECO:0000256" key="8">
    <source>
        <dbReference type="ARBA" id="ARBA00023014"/>
    </source>
</evidence>
<dbReference type="KEGG" id="rbu:PG1C_06465"/>
<dbReference type="SUPFAM" id="SSF50022">
    <property type="entry name" value="ISP domain"/>
    <property type="match status" value="1"/>
</dbReference>
<evidence type="ECO:0000256" key="1">
    <source>
        <dbReference type="ARBA" id="ARBA00008751"/>
    </source>
</evidence>
<keyword evidence="2" id="KW-0001">2Fe-2S</keyword>
<dbReference type="Proteomes" id="UP000061603">
    <property type="component" value="Chromosome"/>
</dbReference>
<evidence type="ECO:0000256" key="3">
    <source>
        <dbReference type="ARBA" id="ARBA00022723"/>
    </source>
</evidence>
<keyword evidence="6" id="KW-0560">Oxidoreductase</keyword>